<sequence>MTAATVHSLTCYPVKGCAGVPLTGAAVTATGLVHDRTFIVVDAADGSFRSQRTLPRMAVVRADVTDDGKHLSLSAPGAGELTLEVAYEGPSREVVLFDRPLGPAVDQGEEAAHWFSEALGAPSRLVRVRPGFDRDGWGEHPGKVNFADAHALSVASLASLDDLNRRITERGGTPVPVDRFRPNIAVAGWSEPHTEDRARLMDVGTARLGYSVRAMRCSVPLVDQATGRTAGPEPVRTLAGYRREPEYGNKVSFAMKAAVLRPGTIAVGDPVEVRSWA</sequence>
<dbReference type="PANTHER" id="PTHR14237:SF19">
    <property type="entry name" value="MITOCHONDRIAL AMIDOXIME REDUCING COMPONENT 1"/>
    <property type="match status" value="1"/>
</dbReference>
<gene>
    <name evidence="2" type="ORF">SAMN05216252_108134</name>
</gene>
<dbReference type="SUPFAM" id="SSF141673">
    <property type="entry name" value="MOSC N-terminal domain-like"/>
    <property type="match status" value="1"/>
</dbReference>
<dbReference type="RefSeq" id="WP_089224998.1">
    <property type="nucleotide sequence ID" value="NZ_FZOF01000008.1"/>
</dbReference>
<organism evidence="2 3">
    <name type="scientific">Actinacidiphila glaucinigra</name>
    <dbReference type="NCBI Taxonomy" id="235986"/>
    <lineage>
        <taxon>Bacteria</taxon>
        <taxon>Bacillati</taxon>
        <taxon>Actinomycetota</taxon>
        <taxon>Actinomycetes</taxon>
        <taxon>Kitasatosporales</taxon>
        <taxon>Streptomycetaceae</taxon>
        <taxon>Actinacidiphila</taxon>
    </lineage>
</organism>
<dbReference type="Proteomes" id="UP000198280">
    <property type="component" value="Unassembled WGS sequence"/>
</dbReference>
<dbReference type="Pfam" id="PF03476">
    <property type="entry name" value="MOSC_N"/>
    <property type="match status" value="1"/>
</dbReference>
<protein>
    <recommendedName>
        <fullName evidence="1">MOSC domain-containing protein</fullName>
    </recommendedName>
</protein>
<name>A0A239H093_9ACTN</name>
<dbReference type="Pfam" id="PF03473">
    <property type="entry name" value="MOSC"/>
    <property type="match status" value="1"/>
</dbReference>
<dbReference type="OrthoDB" id="9793178at2"/>
<dbReference type="GO" id="GO:0003824">
    <property type="term" value="F:catalytic activity"/>
    <property type="evidence" value="ECO:0007669"/>
    <property type="project" value="InterPro"/>
</dbReference>
<dbReference type="GO" id="GO:0030170">
    <property type="term" value="F:pyridoxal phosphate binding"/>
    <property type="evidence" value="ECO:0007669"/>
    <property type="project" value="InterPro"/>
</dbReference>
<dbReference type="InterPro" id="IPR005303">
    <property type="entry name" value="MOCOS_middle"/>
</dbReference>
<dbReference type="InterPro" id="IPR011037">
    <property type="entry name" value="Pyrv_Knase-like_insert_dom_sf"/>
</dbReference>
<dbReference type="EMBL" id="FZOF01000008">
    <property type="protein sequence ID" value="SNS74800.1"/>
    <property type="molecule type" value="Genomic_DNA"/>
</dbReference>
<evidence type="ECO:0000259" key="1">
    <source>
        <dbReference type="PROSITE" id="PS51340"/>
    </source>
</evidence>
<dbReference type="GO" id="GO:0030151">
    <property type="term" value="F:molybdenum ion binding"/>
    <property type="evidence" value="ECO:0007669"/>
    <property type="project" value="InterPro"/>
</dbReference>
<proteinExistence type="predicted"/>
<reference evidence="2 3" key="1">
    <citation type="submission" date="2017-06" db="EMBL/GenBank/DDBJ databases">
        <authorList>
            <person name="Kim H.J."/>
            <person name="Triplett B.A."/>
        </authorList>
    </citation>
    <scope>NUCLEOTIDE SEQUENCE [LARGE SCALE GENOMIC DNA]</scope>
    <source>
        <strain evidence="2 3">CGMCC 4.1858</strain>
    </source>
</reference>
<dbReference type="SUPFAM" id="SSF50800">
    <property type="entry name" value="PK beta-barrel domain-like"/>
    <property type="match status" value="1"/>
</dbReference>
<feature type="domain" description="MOSC" evidence="1">
    <location>
        <begin position="116"/>
        <end position="274"/>
    </location>
</feature>
<dbReference type="InterPro" id="IPR005302">
    <property type="entry name" value="MoCF_Sase_C"/>
</dbReference>
<dbReference type="AlphaFoldDB" id="A0A239H093"/>
<dbReference type="PANTHER" id="PTHR14237">
    <property type="entry name" value="MOLYBDOPTERIN COFACTOR SULFURASE MOSC"/>
    <property type="match status" value="1"/>
</dbReference>
<dbReference type="PROSITE" id="PS51340">
    <property type="entry name" value="MOSC"/>
    <property type="match status" value="1"/>
</dbReference>
<accession>A0A239H093</accession>
<evidence type="ECO:0000313" key="3">
    <source>
        <dbReference type="Proteomes" id="UP000198280"/>
    </source>
</evidence>
<keyword evidence="3" id="KW-1185">Reference proteome</keyword>
<evidence type="ECO:0000313" key="2">
    <source>
        <dbReference type="EMBL" id="SNS74800.1"/>
    </source>
</evidence>